<accession>A0A1H3A6J8</accession>
<dbReference type="OrthoDB" id="6912309at2"/>
<dbReference type="GeneID" id="84580554"/>
<organism evidence="2 3">
    <name type="scientific">Capnocytophaga granulosa</name>
    <dbReference type="NCBI Taxonomy" id="45242"/>
    <lineage>
        <taxon>Bacteria</taxon>
        <taxon>Pseudomonadati</taxon>
        <taxon>Bacteroidota</taxon>
        <taxon>Flavobacteriia</taxon>
        <taxon>Flavobacteriales</taxon>
        <taxon>Flavobacteriaceae</taxon>
        <taxon>Capnocytophaga</taxon>
    </lineage>
</organism>
<dbReference type="InterPro" id="IPR032866">
    <property type="entry name" value="Prok_Ub"/>
</dbReference>
<proteinExistence type="predicted"/>
<sequence>MLIATQLKRMFVFEENRQTIHLADPNPSWSVEQVKNFYSTHYPLLTNAKAGTPYVEGDSVVYPLQITMGTKG</sequence>
<evidence type="ECO:0000313" key="1">
    <source>
        <dbReference type="EMBL" id="SDX24989.1"/>
    </source>
</evidence>
<reference evidence="2 3" key="1">
    <citation type="submission" date="2016-10" db="EMBL/GenBank/DDBJ databases">
        <authorList>
            <person name="Varghese N."/>
            <person name="Submissions S."/>
        </authorList>
    </citation>
    <scope>NUCLEOTIDE SEQUENCE [LARGE SCALE GENOMIC DNA]</scope>
    <source>
        <strain evidence="2 3">DSM 11449</strain>
    </source>
</reference>
<gene>
    <name evidence="1" type="ORF">SAMN05444420_1304</name>
    <name evidence="2" type="ORF">SAMN05444420_1314</name>
</gene>
<dbReference type="Pfam" id="PF14454">
    <property type="entry name" value="Prok_Ub"/>
    <property type="match status" value="1"/>
</dbReference>
<protein>
    <submittedName>
        <fullName evidence="2">PRTRC system protein C</fullName>
    </submittedName>
</protein>
<dbReference type="NCBIfam" id="TIGR03738">
    <property type="entry name" value="PRTRC_C"/>
    <property type="match status" value="1"/>
</dbReference>
<keyword evidence="3" id="KW-1185">Reference proteome</keyword>
<dbReference type="Proteomes" id="UP000182771">
    <property type="component" value="Unassembled WGS sequence"/>
</dbReference>
<dbReference type="EMBL" id="FNND01000030">
    <property type="protein sequence ID" value="SDX24989.1"/>
    <property type="molecule type" value="Genomic_DNA"/>
</dbReference>
<dbReference type="InterPro" id="IPR022289">
    <property type="entry name" value="PRTRC_protein-C"/>
</dbReference>
<evidence type="ECO:0000313" key="2">
    <source>
        <dbReference type="EMBL" id="SDX25337.1"/>
    </source>
</evidence>
<comment type="caution">
    <text evidence="2">The sequence shown here is derived from an EMBL/GenBank/DDBJ whole genome shotgun (WGS) entry which is preliminary data.</text>
</comment>
<dbReference type="AlphaFoldDB" id="A0A1H3A6J8"/>
<dbReference type="EMBL" id="FNND01000031">
    <property type="protein sequence ID" value="SDX25337.1"/>
    <property type="molecule type" value="Genomic_DNA"/>
</dbReference>
<name>A0A1H3A6J8_9FLAO</name>
<dbReference type="RefSeq" id="WP_009744763.1">
    <property type="nucleotide sequence ID" value="NZ_FNND01000030.1"/>
</dbReference>
<evidence type="ECO:0000313" key="3">
    <source>
        <dbReference type="Proteomes" id="UP000182771"/>
    </source>
</evidence>